<dbReference type="PANTHER" id="PTHR11699">
    <property type="entry name" value="ALDEHYDE DEHYDROGENASE-RELATED"/>
    <property type="match status" value="1"/>
</dbReference>
<dbReference type="GO" id="GO:0004029">
    <property type="term" value="F:aldehyde dehydrogenase (NAD+) activity"/>
    <property type="evidence" value="ECO:0007669"/>
    <property type="project" value="UniProtKB-EC"/>
</dbReference>
<dbReference type="InterPro" id="IPR016162">
    <property type="entry name" value="Ald_DH_N"/>
</dbReference>
<dbReference type="HOGENOM" id="CLU_005391_0_1_5"/>
<dbReference type="InterPro" id="IPR016163">
    <property type="entry name" value="Ald_DH_C"/>
</dbReference>
<evidence type="ECO:0000313" key="7">
    <source>
        <dbReference type="Proteomes" id="UP000007753"/>
    </source>
</evidence>
<dbReference type="KEGG" id="sjp:SJA_C1-13910"/>
<evidence type="ECO:0000259" key="5">
    <source>
        <dbReference type="Pfam" id="PF00171"/>
    </source>
</evidence>
<dbReference type="InterPro" id="IPR015590">
    <property type="entry name" value="Aldehyde_DH_dom"/>
</dbReference>
<comment type="similarity">
    <text evidence="1 4">Belongs to the aldehyde dehydrogenase family.</text>
</comment>
<evidence type="ECO:0000256" key="2">
    <source>
        <dbReference type="ARBA" id="ARBA00023002"/>
    </source>
</evidence>
<reference evidence="6 7" key="1">
    <citation type="journal article" date="2010" name="J. Bacteriol.">
        <title>Complete genome sequence of the representative gamma-hexachlorocyclohexane-degrading bacterium Sphingobium japonicum UT26.</title>
        <authorList>
            <person name="Nagata Y."/>
            <person name="Ohtsubo Y."/>
            <person name="Endo R."/>
            <person name="Ichikawa N."/>
            <person name="Ankai A."/>
            <person name="Oguchi A."/>
            <person name="Fukui S."/>
            <person name="Fujita N."/>
            <person name="Tsuda M."/>
        </authorList>
    </citation>
    <scope>NUCLEOTIDE SEQUENCE [LARGE SCALE GENOMIC DNA]</scope>
    <source>
        <strain evidence="7">DSM 16413 / CCM 7287 / MTCC 6362 / UT26 / NBRC 101211 / UT26S</strain>
    </source>
</reference>
<dbReference type="eggNOG" id="COG1012">
    <property type="taxonomic scope" value="Bacteria"/>
</dbReference>
<dbReference type="Gene3D" id="3.40.309.10">
    <property type="entry name" value="Aldehyde Dehydrogenase, Chain A, domain 2"/>
    <property type="match status" value="1"/>
</dbReference>
<accession>D4Z0U3</accession>
<dbReference type="Proteomes" id="UP000007753">
    <property type="component" value="Chromosome 1"/>
</dbReference>
<dbReference type="GeneID" id="29273010"/>
<keyword evidence="2 4" id="KW-0560">Oxidoreductase</keyword>
<feature type="domain" description="Aldehyde dehydrogenase" evidence="5">
    <location>
        <begin position="30"/>
        <end position="495"/>
    </location>
</feature>
<dbReference type="STRING" id="452662.SJA_C1-13910"/>
<evidence type="ECO:0000256" key="3">
    <source>
        <dbReference type="PROSITE-ProRule" id="PRU10007"/>
    </source>
</evidence>
<dbReference type="InterPro" id="IPR016160">
    <property type="entry name" value="Ald_DH_CS_CYS"/>
</dbReference>
<organism evidence="6 7">
    <name type="scientific">Sphingobium indicum (strain DSM 16413 / CCM 7287 / MTCC 6362 / UT26 / NBRC 101211 / UT26S)</name>
    <name type="common">Sphingobium japonicum</name>
    <dbReference type="NCBI Taxonomy" id="452662"/>
    <lineage>
        <taxon>Bacteria</taxon>
        <taxon>Pseudomonadati</taxon>
        <taxon>Pseudomonadota</taxon>
        <taxon>Alphaproteobacteria</taxon>
        <taxon>Sphingomonadales</taxon>
        <taxon>Sphingomonadaceae</taxon>
        <taxon>Sphingobium</taxon>
    </lineage>
</organism>
<dbReference type="FunFam" id="3.40.605.10:FF:000007">
    <property type="entry name" value="NAD/NADP-dependent betaine aldehyde dehydrogenase"/>
    <property type="match status" value="1"/>
</dbReference>
<dbReference type="SUPFAM" id="SSF53720">
    <property type="entry name" value="ALDH-like"/>
    <property type="match status" value="1"/>
</dbReference>
<dbReference type="InterPro" id="IPR029510">
    <property type="entry name" value="Ald_DH_CS_GLU"/>
</dbReference>
<dbReference type="PROSITE" id="PS00687">
    <property type="entry name" value="ALDEHYDE_DEHYDR_GLU"/>
    <property type="match status" value="1"/>
</dbReference>
<dbReference type="Pfam" id="PF00171">
    <property type="entry name" value="Aldedh"/>
    <property type="match status" value="1"/>
</dbReference>
<dbReference type="PROSITE" id="PS00070">
    <property type="entry name" value="ALDEHYDE_DEHYDR_CYS"/>
    <property type="match status" value="1"/>
</dbReference>
<gene>
    <name evidence="6" type="ordered locus">SJA_C1-13910</name>
</gene>
<dbReference type="RefSeq" id="WP_013039779.1">
    <property type="nucleotide sequence ID" value="NC_014006.1"/>
</dbReference>
<evidence type="ECO:0000256" key="4">
    <source>
        <dbReference type="RuleBase" id="RU003345"/>
    </source>
</evidence>
<dbReference type="AlphaFoldDB" id="D4Z0U3"/>
<dbReference type="Gene3D" id="3.40.605.10">
    <property type="entry name" value="Aldehyde Dehydrogenase, Chain A, domain 1"/>
    <property type="match status" value="1"/>
</dbReference>
<dbReference type="FunFam" id="3.40.309.10:FF:000012">
    <property type="entry name" value="Betaine aldehyde dehydrogenase"/>
    <property type="match status" value="1"/>
</dbReference>
<dbReference type="InterPro" id="IPR016161">
    <property type="entry name" value="Ald_DH/histidinol_DH"/>
</dbReference>
<protein>
    <submittedName>
        <fullName evidence="6">NAD-dependent aldehyde dehydrogenase</fullName>
        <ecNumber evidence="6">1.2.1.3</ecNumber>
    </submittedName>
</protein>
<proteinExistence type="inferred from homology"/>
<evidence type="ECO:0000313" key="6">
    <source>
        <dbReference type="EMBL" id="BAI96225.1"/>
    </source>
</evidence>
<dbReference type="EMBL" id="AP010803">
    <property type="protein sequence ID" value="BAI96225.1"/>
    <property type="molecule type" value="Genomic_DNA"/>
</dbReference>
<keyword evidence="7" id="KW-1185">Reference proteome</keyword>
<feature type="active site" evidence="3">
    <location>
        <position position="272"/>
    </location>
</feature>
<sequence>MNSVAQQGAYSAQLTHSLANIGGHLIDGNWIAPAPGSEIPVYDPSTGTQITSIYEASDKDVDLAVAAARRAFDDGRWSRLAPAQREAIIRKFADLIEQHADELSEMEAVDVGKPLDFAQSVDIPVAVEVIRYYAGWVTRLGGDQINPILQPLGQHHAYTLREPVGVAALIVPWNFPLAMMTLKVAPALAAGCTMVLKPAEVTSLSSLRVGQLALEAGIPAGVLNIVTGRGPTVGEALVRHPDVDKVSFTGSTAVGKIVMRTAADTMKRVTMELGGKSPVIVMDDVDVGAAAQGVANGILFNSGQICVAGSRLYAHRKIYDQILEGVSDAMGALKVGPSLGSGSQLGPLVSEAQQKRVLGYIDSAVKEGASIVRGGDAPTDNGYYVAPTLIADVTADMKVMREEIFGPVLCVNRFDEIDEVIKEANSGIYGLAAYVWTRDVSLMHKMASRLRAGTVWGNSQIVIDPATPSGGFKQSGFGRELGLEGLMAYTESKTINIAL</sequence>
<evidence type="ECO:0000256" key="1">
    <source>
        <dbReference type="ARBA" id="ARBA00009986"/>
    </source>
</evidence>
<name>D4Z0U3_SPHIU</name>
<dbReference type="EC" id="1.2.1.3" evidence="6"/>